<evidence type="ECO:0000313" key="3">
    <source>
        <dbReference type="Proteomes" id="UP000517523"/>
    </source>
</evidence>
<name>A0A839TWR6_9BACL</name>
<evidence type="ECO:0000259" key="1">
    <source>
        <dbReference type="Pfam" id="PF07833"/>
    </source>
</evidence>
<gene>
    <name evidence="2" type="ORF">FHS19_006016</name>
</gene>
<dbReference type="Proteomes" id="UP000517523">
    <property type="component" value="Unassembled WGS sequence"/>
</dbReference>
<dbReference type="RefSeq" id="WP_183586007.1">
    <property type="nucleotide sequence ID" value="NZ_JACHXJ010000006.1"/>
</dbReference>
<dbReference type="InterPro" id="IPR036582">
    <property type="entry name" value="Mao_N_sf"/>
</dbReference>
<proteinExistence type="predicted"/>
<sequence length="301" mass="33188">MKNPKTLTLIATVVLGISMVVGGQNHASASSIKVIGKNGLISSDVAPYLKKGTVLVPINIIRKLGLSNLNMSWDNTRKQVRISYRKVMITVKVNPKYGIIGDEGTPLAQPAQIKNGRVMVPVRFIGEALGEPVEWDAKTQTIIVGSSTVNSHAKSALTLERIRVLSLPRVSLKEQIHAGGLMTVVCYFPVGRADEYFVKEERRIDYYKVQQGRAVQIWAAKTTNDIVENKGLPFFPYKIVQEIGERPSVKGSFVYYKNFGAIAAVFYGIINDQGKAKQLGEADGNKGVIVDIPEEKNYMKH</sequence>
<dbReference type="Pfam" id="PF07833">
    <property type="entry name" value="Cu_amine_oxidN1"/>
    <property type="match status" value="1"/>
</dbReference>
<reference evidence="2 3" key="1">
    <citation type="submission" date="2020-08" db="EMBL/GenBank/DDBJ databases">
        <title>Genomic Encyclopedia of Type Strains, Phase III (KMG-III): the genomes of soil and plant-associated and newly described type strains.</title>
        <authorList>
            <person name="Whitman W."/>
        </authorList>
    </citation>
    <scope>NUCLEOTIDE SEQUENCE [LARGE SCALE GENOMIC DNA]</scope>
    <source>
        <strain evidence="2 3">CECT 5831</strain>
    </source>
</reference>
<evidence type="ECO:0000313" key="2">
    <source>
        <dbReference type="EMBL" id="MBB3131296.1"/>
    </source>
</evidence>
<dbReference type="Gene3D" id="3.30.457.10">
    <property type="entry name" value="Copper amine oxidase-like, N-terminal domain"/>
    <property type="match status" value="1"/>
</dbReference>
<organism evidence="2 3">
    <name type="scientific">Paenibacillus rhizosphaerae</name>
    <dbReference type="NCBI Taxonomy" id="297318"/>
    <lineage>
        <taxon>Bacteria</taxon>
        <taxon>Bacillati</taxon>
        <taxon>Bacillota</taxon>
        <taxon>Bacilli</taxon>
        <taxon>Bacillales</taxon>
        <taxon>Paenibacillaceae</taxon>
        <taxon>Paenibacillus</taxon>
    </lineage>
</organism>
<protein>
    <recommendedName>
        <fullName evidence="1">Copper amine oxidase-like N-terminal domain-containing protein</fullName>
    </recommendedName>
</protein>
<accession>A0A839TWR6</accession>
<dbReference type="InterPro" id="IPR012854">
    <property type="entry name" value="Cu_amine_oxidase-like_N"/>
</dbReference>
<feature type="domain" description="Copper amine oxidase-like N-terminal" evidence="1">
    <location>
        <begin position="41"/>
        <end position="144"/>
    </location>
</feature>
<dbReference type="AlphaFoldDB" id="A0A839TWR6"/>
<dbReference type="SUPFAM" id="SSF55383">
    <property type="entry name" value="Copper amine oxidase, domain N"/>
    <property type="match status" value="1"/>
</dbReference>
<dbReference type="EMBL" id="JACHXJ010000006">
    <property type="protein sequence ID" value="MBB3131296.1"/>
    <property type="molecule type" value="Genomic_DNA"/>
</dbReference>
<comment type="caution">
    <text evidence="2">The sequence shown here is derived from an EMBL/GenBank/DDBJ whole genome shotgun (WGS) entry which is preliminary data.</text>
</comment>